<dbReference type="OrthoDB" id="1329239at2759"/>
<sequence length="288" mass="32826">MAAYLVALDNKGSHSVISRHCKKLTDLDVVSRQGSTLPFGASYKIIQIVDQSILWSFLLAMLALVNFEMLEKGGRNIVFSLKEKQCSYHVDYKSKLVQLKHSLKFMNKLCNTINMHRLSDGLTFALRSEVDTTKTTFIGRVMRRYGIKDMFLPCDLLRDILTEREHLHCSRRLTHFKGAILRQILDEFLKDSNLFCGKAVDKALGKQGRYIMRRLNVAILLVPKTADKKFVDIELNDIALCWFSPCSMTLLSINFGSISAPWQRTSLTTELSKEVRRLCVRSLSNGLA</sequence>
<dbReference type="STRING" id="33114.A0A2G2V799"/>
<proteinExistence type="predicted"/>
<gene>
    <name evidence="1" type="ORF">CQW23_31539</name>
</gene>
<protein>
    <submittedName>
        <fullName evidence="1">Uncharacterized protein</fullName>
    </submittedName>
</protein>
<evidence type="ECO:0000313" key="2">
    <source>
        <dbReference type="Proteomes" id="UP000224567"/>
    </source>
</evidence>
<dbReference type="EMBL" id="MLFT02000173">
    <property type="protein sequence ID" value="PHT28861.1"/>
    <property type="molecule type" value="Genomic_DNA"/>
</dbReference>
<reference evidence="2" key="2">
    <citation type="journal article" date="2017" name="J. Anim. Genet.">
        <title>Multiple reference genome sequences of hot pepper reveal the massive evolution of plant disease resistance genes by retroduplication.</title>
        <authorList>
            <person name="Kim S."/>
            <person name="Park J."/>
            <person name="Yeom S.-I."/>
            <person name="Kim Y.-M."/>
            <person name="Seo E."/>
            <person name="Kim K.-T."/>
            <person name="Kim M.-S."/>
            <person name="Lee J.M."/>
            <person name="Cheong K."/>
            <person name="Shin H.-S."/>
            <person name="Kim S.-B."/>
            <person name="Han K."/>
            <person name="Lee J."/>
            <person name="Park M."/>
            <person name="Lee H.-A."/>
            <person name="Lee H.-Y."/>
            <person name="Lee Y."/>
            <person name="Oh S."/>
            <person name="Lee J.H."/>
            <person name="Choi E."/>
            <person name="Choi E."/>
            <person name="Lee S.E."/>
            <person name="Jeon J."/>
            <person name="Kim H."/>
            <person name="Choi G."/>
            <person name="Song H."/>
            <person name="Lee J."/>
            <person name="Lee S.-C."/>
            <person name="Kwon J.-K."/>
            <person name="Lee H.-Y."/>
            <person name="Koo N."/>
            <person name="Hong Y."/>
            <person name="Kim R.W."/>
            <person name="Kang W.-H."/>
            <person name="Huh J.H."/>
            <person name="Kang B.-C."/>
            <person name="Yang T.-J."/>
            <person name="Lee Y.-H."/>
            <person name="Bennetzen J.L."/>
            <person name="Choi D."/>
        </authorList>
    </citation>
    <scope>NUCLEOTIDE SEQUENCE [LARGE SCALE GENOMIC DNA]</scope>
    <source>
        <strain evidence="2">cv. PBC81</strain>
    </source>
</reference>
<keyword evidence="2" id="KW-1185">Reference proteome</keyword>
<dbReference type="Proteomes" id="UP000224567">
    <property type="component" value="Unassembled WGS sequence"/>
</dbReference>
<comment type="caution">
    <text evidence="1">The sequence shown here is derived from an EMBL/GenBank/DDBJ whole genome shotgun (WGS) entry which is preliminary data.</text>
</comment>
<reference evidence="1 2" key="1">
    <citation type="journal article" date="2017" name="Genome Biol.">
        <title>New reference genome sequences of hot pepper reveal the massive evolution of plant disease-resistance genes by retroduplication.</title>
        <authorList>
            <person name="Kim S."/>
            <person name="Park J."/>
            <person name="Yeom S.I."/>
            <person name="Kim Y.M."/>
            <person name="Seo E."/>
            <person name="Kim K.T."/>
            <person name="Kim M.S."/>
            <person name="Lee J.M."/>
            <person name="Cheong K."/>
            <person name="Shin H.S."/>
            <person name="Kim S.B."/>
            <person name="Han K."/>
            <person name="Lee J."/>
            <person name="Park M."/>
            <person name="Lee H.A."/>
            <person name="Lee H.Y."/>
            <person name="Lee Y."/>
            <person name="Oh S."/>
            <person name="Lee J.H."/>
            <person name="Choi E."/>
            <person name="Choi E."/>
            <person name="Lee S.E."/>
            <person name="Jeon J."/>
            <person name="Kim H."/>
            <person name="Choi G."/>
            <person name="Song H."/>
            <person name="Lee J."/>
            <person name="Lee S.C."/>
            <person name="Kwon J.K."/>
            <person name="Lee H.Y."/>
            <person name="Koo N."/>
            <person name="Hong Y."/>
            <person name="Kim R.W."/>
            <person name="Kang W.H."/>
            <person name="Huh J.H."/>
            <person name="Kang B.C."/>
            <person name="Yang T.J."/>
            <person name="Lee Y.H."/>
            <person name="Bennetzen J.L."/>
            <person name="Choi D."/>
        </authorList>
    </citation>
    <scope>NUCLEOTIDE SEQUENCE [LARGE SCALE GENOMIC DNA]</scope>
    <source>
        <strain evidence="2">cv. PBC81</strain>
    </source>
</reference>
<organism evidence="1 2">
    <name type="scientific">Capsicum baccatum</name>
    <name type="common">Peruvian pepper</name>
    <dbReference type="NCBI Taxonomy" id="33114"/>
    <lineage>
        <taxon>Eukaryota</taxon>
        <taxon>Viridiplantae</taxon>
        <taxon>Streptophyta</taxon>
        <taxon>Embryophyta</taxon>
        <taxon>Tracheophyta</taxon>
        <taxon>Spermatophyta</taxon>
        <taxon>Magnoliopsida</taxon>
        <taxon>eudicotyledons</taxon>
        <taxon>Gunneridae</taxon>
        <taxon>Pentapetalae</taxon>
        <taxon>asterids</taxon>
        <taxon>lamiids</taxon>
        <taxon>Solanales</taxon>
        <taxon>Solanaceae</taxon>
        <taxon>Solanoideae</taxon>
        <taxon>Capsiceae</taxon>
        <taxon>Capsicum</taxon>
    </lineage>
</organism>
<evidence type="ECO:0000313" key="1">
    <source>
        <dbReference type="EMBL" id="PHT28861.1"/>
    </source>
</evidence>
<accession>A0A2G2V799</accession>
<dbReference type="AlphaFoldDB" id="A0A2G2V799"/>
<name>A0A2G2V799_CAPBA</name>